<feature type="compositionally biased region" description="Polar residues" evidence="1">
    <location>
        <begin position="435"/>
        <end position="470"/>
    </location>
</feature>
<reference evidence="2" key="1">
    <citation type="journal article" date="2022" name="Int. J. Mol. Sci.">
        <title>Draft Genome of Tanacetum Coccineum: Genomic Comparison of Closely Related Tanacetum-Family Plants.</title>
        <authorList>
            <person name="Yamashiro T."/>
            <person name="Shiraishi A."/>
            <person name="Nakayama K."/>
            <person name="Satake H."/>
        </authorList>
    </citation>
    <scope>NUCLEOTIDE SEQUENCE</scope>
</reference>
<evidence type="ECO:0000313" key="3">
    <source>
        <dbReference type="Proteomes" id="UP001151760"/>
    </source>
</evidence>
<proteinExistence type="predicted"/>
<accession>A0ABQ4WS78</accession>
<sequence>MEQRRGGGGGEGELVVVFEVLEGGYMSGLLRRVVFVCYRCEDKVIEVNFGVDCGVRGVPNQVADTLSRMYEEDEGITASFMAMSRPSVGLVNDLKNENETLEELRQLHGKLDREERLDGFRREQGLMLYQERLYDRNRLLWEVIMNVDAPAIASASTEGPIPPKTAEQKLARKNELKAKSTLLLAIPDEHLLKFSLDIKDEKPNRKLSRPRFHKLIIQFEIQENTSSTNEVVNTAHEVSTASSHAQASSSIYTDDVMFSFFVNQSNREDIAIFENNDDKQALEQVDTSEYKLDELLRSEGLDQDLKMHDIHKNNSEVFGYHAVPSPYNGNYMPSRPDLSFAGLDASVYKTNDNLEQPKDVRPSALVIEEWESDSDDDSVIRPSFEYNKPSYAQINFIKSDENTRKSVIEQHTNRQAKNLRKILTKSGNVPINTAKQSSSRAAVSNSTTRYVNTAATRPTVNDAKPSSNVFHKSHSSVKM</sequence>
<evidence type="ECO:0000256" key="1">
    <source>
        <dbReference type="SAM" id="MobiDB-lite"/>
    </source>
</evidence>
<keyword evidence="3" id="KW-1185">Reference proteome</keyword>
<organism evidence="2 3">
    <name type="scientific">Tanacetum coccineum</name>
    <dbReference type="NCBI Taxonomy" id="301880"/>
    <lineage>
        <taxon>Eukaryota</taxon>
        <taxon>Viridiplantae</taxon>
        <taxon>Streptophyta</taxon>
        <taxon>Embryophyta</taxon>
        <taxon>Tracheophyta</taxon>
        <taxon>Spermatophyta</taxon>
        <taxon>Magnoliopsida</taxon>
        <taxon>eudicotyledons</taxon>
        <taxon>Gunneridae</taxon>
        <taxon>Pentapetalae</taxon>
        <taxon>asterids</taxon>
        <taxon>campanulids</taxon>
        <taxon>Asterales</taxon>
        <taxon>Asteraceae</taxon>
        <taxon>Asteroideae</taxon>
        <taxon>Anthemideae</taxon>
        <taxon>Anthemidinae</taxon>
        <taxon>Tanacetum</taxon>
    </lineage>
</organism>
<dbReference type="EMBL" id="BQNB010008885">
    <property type="protein sequence ID" value="GJS55680.1"/>
    <property type="molecule type" value="Genomic_DNA"/>
</dbReference>
<gene>
    <name evidence="2" type="ORF">Tco_0629042</name>
</gene>
<feature type="region of interest" description="Disordered" evidence="1">
    <location>
        <begin position="435"/>
        <end position="479"/>
    </location>
</feature>
<comment type="caution">
    <text evidence="2">The sequence shown here is derived from an EMBL/GenBank/DDBJ whole genome shotgun (WGS) entry which is preliminary data.</text>
</comment>
<name>A0ABQ4WS78_9ASTR</name>
<protein>
    <submittedName>
        <fullName evidence="2">Uncharacterized protein</fullName>
    </submittedName>
</protein>
<evidence type="ECO:0000313" key="2">
    <source>
        <dbReference type="EMBL" id="GJS55680.1"/>
    </source>
</evidence>
<reference evidence="2" key="2">
    <citation type="submission" date="2022-01" db="EMBL/GenBank/DDBJ databases">
        <authorList>
            <person name="Yamashiro T."/>
            <person name="Shiraishi A."/>
            <person name="Satake H."/>
            <person name="Nakayama K."/>
        </authorList>
    </citation>
    <scope>NUCLEOTIDE SEQUENCE</scope>
</reference>
<dbReference type="Proteomes" id="UP001151760">
    <property type="component" value="Unassembled WGS sequence"/>
</dbReference>